<dbReference type="Pfam" id="PF03331">
    <property type="entry name" value="LpxC"/>
    <property type="match status" value="1"/>
</dbReference>
<evidence type="ECO:0000313" key="13">
    <source>
        <dbReference type="EMBL" id="SIS75525.1"/>
    </source>
</evidence>
<keyword evidence="7 12" id="KW-0479">Metal-binding</keyword>
<dbReference type="Proteomes" id="UP000185678">
    <property type="component" value="Unassembled WGS sequence"/>
</dbReference>
<sequence>MVYHSPVSSLTDSASSADVLPLSFAASPVSQPSKVMMRKTLKNPISCSGIGLHCGQKVSMTLNPASAGTGVVFRRTDPAGQGAVIPADWSRARISQLCTTLADEATGATVGTVEHLLAALAAMGIDDILIDINGPEVPAMDGSSAPFVFLIECAGTVTLDAPRQAWKVLKPVVVEHNGSRASLIPGKGLVVDFEIDFAAEAIGRQSCTIVVTPASFKDSVMRARTFGLVDDLPKMRALGLGLGGSLDNAVVVNGAEILNEGGLRYPDEFVRHKALDAIGDLSLAGLPIIGHYSGYKSSHALNGALVQALLNDPTAVARIDLTEDDATAGHQFAELLRVSA</sequence>
<dbReference type="SUPFAM" id="SSF54211">
    <property type="entry name" value="Ribosomal protein S5 domain 2-like"/>
    <property type="match status" value="2"/>
</dbReference>
<dbReference type="InterPro" id="IPR015870">
    <property type="entry name" value="UDP-acyl_N-AcGlcN_deAcase_N"/>
</dbReference>
<organism evidence="13 14">
    <name type="scientific">Insolitispirillum peregrinum</name>
    <dbReference type="NCBI Taxonomy" id="80876"/>
    <lineage>
        <taxon>Bacteria</taxon>
        <taxon>Pseudomonadati</taxon>
        <taxon>Pseudomonadota</taxon>
        <taxon>Alphaproteobacteria</taxon>
        <taxon>Rhodospirillales</taxon>
        <taxon>Novispirillaceae</taxon>
        <taxon>Insolitispirillum</taxon>
    </lineage>
</organism>
<dbReference type="EMBL" id="FTOA01000003">
    <property type="protein sequence ID" value="SIS75525.1"/>
    <property type="molecule type" value="Genomic_DNA"/>
</dbReference>
<dbReference type="InterPro" id="IPR020568">
    <property type="entry name" value="Ribosomal_Su5_D2-typ_SF"/>
</dbReference>
<name>A0A1N7LNT2_9PROT</name>
<feature type="binding site" evidence="12">
    <location>
        <position position="272"/>
    </location>
    <ligand>
        <name>Zn(2+)</name>
        <dbReference type="ChEBI" id="CHEBI:29105"/>
    </ligand>
</feature>
<comment type="cofactor">
    <cofactor evidence="1 12">
        <name>Zn(2+)</name>
        <dbReference type="ChEBI" id="CHEBI:29105"/>
    </cofactor>
</comment>
<dbReference type="GO" id="GO:0009245">
    <property type="term" value="P:lipid A biosynthetic process"/>
    <property type="evidence" value="ECO:0007669"/>
    <property type="project" value="UniProtKB-UniRule"/>
</dbReference>
<dbReference type="GO" id="GO:0016020">
    <property type="term" value="C:membrane"/>
    <property type="evidence" value="ECO:0007669"/>
    <property type="project" value="GOC"/>
</dbReference>
<dbReference type="EC" id="3.5.1.108" evidence="4 12"/>
<dbReference type="Gene3D" id="3.30.1700.10">
    <property type="entry name" value="lpxc deacetylase, domain 2"/>
    <property type="match status" value="1"/>
</dbReference>
<keyword evidence="10 12" id="KW-0443">Lipid metabolism</keyword>
<evidence type="ECO:0000256" key="3">
    <source>
        <dbReference type="ARBA" id="ARBA00005002"/>
    </source>
</evidence>
<dbReference type="HAMAP" id="MF_00388">
    <property type="entry name" value="LpxC"/>
    <property type="match status" value="1"/>
</dbReference>
<keyword evidence="14" id="KW-1185">Reference proteome</keyword>
<comment type="function">
    <text evidence="2 12">Catalyzes the hydrolysis of UDP-3-O-myristoyl-N-acetylglucosamine to form UDP-3-O-myristoylglucosamine and acetate, the committed step in lipid A biosynthesis.</text>
</comment>
<keyword evidence="6 12" id="KW-0441">Lipid A biosynthesis</keyword>
<comment type="similarity">
    <text evidence="12">Belongs to the LpxC family.</text>
</comment>
<evidence type="ECO:0000256" key="6">
    <source>
        <dbReference type="ARBA" id="ARBA00022556"/>
    </source>
</evidence>
<accession>A0A1N7LNT2</accession>
<dbReference type="GO" id="GO:0103117">
    <property type="term" value="F:UDP-3-O-acyl-N-acetylglucosamine deacetylase activity"/>
    <property type="evidence" value="ECO:0007669"/>
    <property type="project" value="UniProtKB-UniRule"/>
</dbReference>
<evidence type="ECO:0000256" key="1">
    <source>
        <dbReference type="ARBA" id="ARBA00001947"/>
    </source>
</evidence>
<dbReference type="Gene3D" id="3.30.230.20">
    <property type="entry name" value="lpxc deacetylase, domain 1"/>
    <property type="match status" value="1"/>
</dbReference>
<evidence type="ECO:0000256" key="2">
    <source>
        <dbReference type="ARBA" id="ARBA00002923"/>
    </source>
</evidence>
<dbReference type="UniPathway" id="UPA00359">
    <property type="reaction ID" value="UER00478"/>
</dbReference>
<evidence type="ECO:0000256" key="12">
    <source>
        <dbReference type="HAMAP-Rule" id="MF_00388"/>
    </source>
</evidence>
<evidence type="ECO:0000256" key="8">
    <source>
        <dbReference type="ARBA" id="ARBA00022801"/>
    </source>
</evidence>
<dbReference type="NCBIfam" id="TIGR00325">
    <property type="entry name" value="lpxC"/>
    <property type="match status" value="1"/>
</dbReference>
<comment type="catalytic activity">
    <reaction evidence="11 12">
        <text>a UDP-3-O-[(3R)-3-hydroxyacyl]-N-acetyl-alpha-D-glucosamine + H2O = a UDP-3-O-[(3R)-3-hydroxyacyl]-alpha-D-glucosamine + acetate</text>
        <dbReference type="Rhea" id="RHEA:67816"/>
        <dbReference type="ChEBI" id="CHEBI:15377"/>
        <dbReference type="ChEBI" id="CHEBI:30089"/>
        <dbReference type="ChEBI" id="CHEBI:137740"/>
        <dbReference type="ChEBI" id="CHEBI:173225"/>
        <dbReference type="EC" id="3.5.1.108"/>
    </reaction>
</comment>
<dbReference type="InterPro" id="IPR004463">
    <property type="entry name" value="UDP-acyl_GlcNac_deAcase"/>
</dbReference>
<evidence type="ECO:0000256" key="7">
    <source>
        <dbReference type="ARBA" id="ARBA00022723"/>
    </source>
</evidence>
<evidence type="ECO:0000313" key="14">
    <source>
        <dbReference type="Proteomes" id="UP000185678"/>
    </source>
</evidence>
<dbReference type="AlphaFoldDB" id="A0A1N7LNT2"/>
<dbReference type="InterPro" id="IPR011334">
    <property type="entry name" value="UDP-acyl_GlcNac_deAcase_C"/>
</dbReference>
<dbReference type="RefSeq" id="WP_076400156.1">
    <property type="nucleotide sequence ID" value="NZ_FTOA01000003.1"/>
</dbReference>
<feature type="binding site" evidence="12">
    <location>
        <position position="276"/>
    </location>
    <ligand>
        <name>Zn(2+)</name>
        <dbReference type="ChEBI" id="CHEBI:29105"/>
    </ligand>
</feature>
<protein>
    <recommendedName>
        <fullName evidence="4 12">UDP-3-O-acyl-N-acetylglucosamine deacetylase</fullName>
        <shortName evidence="12">UDP-3-O-acyl-GlcNAc deacetylase</shortName>
        <ecNumber evidence="4 12">3.5.1.108</ecNumber>
    </recommendedName>
    <alternativeName>
        <fullName evidence="12">UDP-3-O-[R-3-hydroxymyristoyl]-N-acetylglucosamine deacetylase</fullName>
    </alternativeName>
</protein>
<dbReference type="GO" id="GO:0046872">
    <property type="term" value="F:metal ion binding"/>
    <property type="evidence" value="ECO:0007669"/>
    <property type="project" value="UniProtKB-KW"/>
</dbReference>
<dbReference type="PANTHER" id="PTHR33694:SF1">
    <property type="entry name" value="UDP-3-O-ACYL-N-ACETYLGLUCOSAMINE DEACETYLASE 1, MITOCHONDRIAL-RELATED"/>
    <property type="match status" value="1"/>
</dbReference>
<gene>
    <name evidence="12" type="primary">lpxC</name>
    <name evidence="13" type="ORF">SAMN05421779_103457</name>
</gene>
<evidence type="ECO:0000256" key="9">
    <source>
        <dbReference type="ARBA" id="ARBA00022833"/>
    </source>
</evidence>
<proteinExistence type="inferred from homology"/>
<keyword evidence="5 12" id="KW-0444">Lipid biosynthesis</keyword>
<evidence type="ECO:0000256" key="11">
    <source>
        <dbReference type="ARBA" id="ARBA00024535"/>
    </source>
</evidence>
<feature type="binding site" evidence="12">
    <location>
        <position position="115"/>
    </location>
    <ligand>
        <name>Zn(2+)</name>
        <dbReference type="ChEBI" id="CHEBI:29105"/>
    </ligand>
</feature>
<evidence type="ECO:0000256" key="10">
    <source>
        <dbReference type="ARBA" id="ARBA00023098"/>
    </source>
</evidence>
<keyword evidence="9 12" id="KW-0862">Zinc</keyword>
<reference evidence="13 14" key="1">
    <citation type="submission" date="2017-01" db="EMBL/GenBank/DDBJ databases">
        <authorList>
            <person name="Mah S.A."/>
            <person name="Swanson W.J."/>
            <person name="Moy G.W."/>
            <person name="Vacquier V.D."/>
        </authorList>
    </citation>
    <scope>NUCLEOTIDE SEQUENCE [LARGE SCALE GENOMIC DNA]</scope>
    <source>
        <strain evidence="13 14">DSM 11589</strain>
    </source>
</reference>
<comment type="pathway">
    <text evidence="3 12">Glycolipid biosynthesis; lipid IV(A) biosynthesis; lipid IV(A) from (3R)-3-hydroxytetradecanoyl-[acyl-carrier-protein] and UDP-N-acetyl-alpha-D-glucosamine: step 2/6.</text>
</comment>
<dbReference type="STRING" id="80876.SAMN05421779_103457"/>
<evidence type="ECO:0000256" key="4">
    <source>
        <dbReference type="ARBA" id="ARBA00012745"/>
    </source>
</evidence>
<feature type="active site" description="Proton donor" evidence="12">
    <location>
        <position position="299"/>
    </location>
</feature>
<evidence type="ECO:0000256" key="5">
    <source>
        <dbReference type="ARBA" id="ARBA00022516"/>
    </source>
</evidence>
<dbReference type="PANTHER" id="PTHR33694">
    <property type="entry name" value="UDP-3-O-ACYL-N-ACETYLGLUCOSAMINE DEACETYLASE 1, MITOCHONDRIAL-RELATED"/>
    <property type="match status" value="1"/>
</dbReference>
<keyword evidence="8 12" id="KW-0378">Hydrolase</keyword>